<keyword evidence="3" id="KW-1185">Reference proteome</keyword>
<evidence type="ECO:0000313" key="3">
    <source>
        <dbReference type="Proteomes" id="UP000799424"/>
    </source>
</evidence>
<dbReference type="AlphaFoldDB" id="A0A6A6ZEY1"/>
<reference evidence="2" key="1">
    <citation type="journal article" date="2020" name="Stud. Mycol.">
        <title>101 Dothideomycetes genomes: a test case for predicting lifestyles and emergence of pathogens.</title>
        <authorList>
            <person name="Haridas S."/>
            <person name="Albert R."/>
            <person name="Binder M."/>
            <person name="Bloem J."/>
            <person name="Labutti K."/>
            <person name="Salamov A."/>
            <person name="Andreopoulos B."/>
            <person name="Baker S."/>
            <person name="Barry K."/>
            <person name="Bills G."/>
            <person name="Bluhm B."/>
            <person name="Cannon C."/>
            <person name="Castanera R."/>
            <person name="Culley D."/>
            <person name="Daum C."/>
            <person name="Ezra D."/>
            <person name="Gonzalez J."/>
            <person name="Henrissat B."/>
            <person name="Kuo A."/>
            <person name="Liang C."/>
            <person name="Lipzen A."/>
            <person name="Lutzoni F."/>
            <person name="Magnuson J."/>
            <person name="Mondo S."/>
            <person name="Nolan M."/>
            <person name="Ohm R."/>
            <person name="Pangilinan J."/>
            <person name="Park H.-J."/>
            <person name="Ramirez L."/>
            <person name="Alfaro M."/>
            <person name="Sun H."/>
            <person name="Tritt A."/>
            <person name="Yoshinaga Y."/>
            <person name="Zwiers L.-H."/>
            <person name="Turgeon B."/>
            <person name="Goodwin S."/>
            <person name="Spatafora J."/>
            <person name="Crous P."/>
            <person name="Grigoriev I."/>
        </authorList>
    </citation>
    <scope>NUCLEOTIDE SEQUENCE</scope>
    <source>
        <strain evidence="2">CBS 113818</strain>
    </source>
</reference>
<dbReference type="Proteomes" id="UP000799424">
    <property type="component" value="Unassembled WGS sequence"/>
</dbReference>
<sequence>MGVGVGTTRIELEWLSDDEVVTLDNLSLCEAELISTVLETDELDVVSLDEAELTATVLETDADVGTVPGDELVLEIASDAELLEMATEMVLLEIASDTALLEIVSNAVLLETADDTELLETGVFALALPSQTFINVFMAGIAVSGQTWTEMLISGFAASTRAWTTGRELVGGSDKSFAVALNGLDWFSSDGLADDEAADVVLWAVIIDELSEDTAAEELCVCVELAINELERLPPLDLPLHTFKDDTVGEEIGAEKLRVLDWLAVDVTTTEEEDATEELVTCELDKPATTFLPLHTFQYVLMLGLLASIHPVNELNRSHIPLLGSTSENLNATQTTPKASQAAAHWAKEGEDAEPPSFSGDGEGEGVLEATELDDDPELDVLDLEKLWVEETDAASLDEDNEAEKIKLCVKLATSELEDDARMLEGPLEVDWIDNVEEWLSEAEVLVADAISELENNDRVADDTLEVVRLMTEEV</sequence>
<gene>
    <name evidence="2" type="ORF">CC86DRAFT_413634</name>
</gene>
<dbReference type="EMBL" id="MU006249">
    <property type="protein sequence ID" value="KAF2818747.1"/>
    <property type="molecule type" value="Genomic_DNA"/>
</dbReference>
<evidence type="ECO:0000313" key="2">
    <source>
        <dbReference type="EMBL" id="KAF2818747.1"/>
    </source>
</evidence>
<name>A0A6A6ZEY1_9PLEO</name>
<feature type="region of interest" description="Disordered" evidence="1">
    <location>
        <begin position="333"/>
        <end position="366"/>
    </location>
</feature>
<protein>
    <submittedName>
        <fullName evidence="2">Uncharacterized protein</fullName>
    </submittedName>
</protein>
<accession>A0A6A6ZEY1</accession>
<evidence type="ECO:0000256" key="1">
    <source>
        <dbReference type="SAM" id="MobiDB-lite"/>
    </source>
</evidence>
<proteinExistence type="predicted"/>
<organism evidence="2 3">
    <name type="scientific">Ophiobolus disseminans</name>
    <dbReference type="NCBI Taxonomy" id="1469910"/>
    <lineage>
        <taxon>Eukaryota</taxon>
        <taxon>Fungi</taxon>
        <taxon>Dikarya</taxon>
        <taxon>Ascomycota</taxon>
        <taxon>Pezizomycotina</taxon>
        <taxon>Dothideomycetes</taxon>
        <taxon>Pleosporomycetidae</taxon>
        <taxon>Pleosporales</taxon>
        <taxon>Pleosporineae</taxon>
        <taxon>Phaeosphaeriaceae</taxon>
        <taxon>Ophiobolus</taxon>
    </lineage>
</organism>